<reference evidence="5" key="1">
    <citation type="journal article" date="2021" name="J Fungi (Basel)">
        <title>Virulence traits and population genomics of the black yeast Aureobasidium melanogenum.</title>
        <authorList>
            <person name="Cernosa A."/>
            <person name="Sun X."/>
            <person name="Gostincar C."/>
            <person name="Fang C."/>
            <person name="Gunde-Cimerman N."/>
            <person name="Song Z."/>
        </authorList>
    </citation>
    <scope>NUCLEOTIDE SEQUENCE</scope>
    <source>
        <strain evidence="5">EXF-8016</strain>
    </source>
</reference>
<evidence type="ECO:0000313" key="5">
    <source>
        <dbReference type="EMBL" id="KAH0210639.1"/>
    </source>
</evidence>
<dbReference type="EMBL" id="JAHFYH010000160">
    <property type="protein sequence ID" value="KAH0210639.1"/>
    <property type="molecule type" value="Genomic_DNA"/>
</dbReference>
<dbReference type="PANTHER" id="PTHR45348">
    <property type="entry name" value="HYPOTHETICAL OXIDOREDUCTASE (EUROFUNG)"/>
    <property type="match status" value="1"/>
</dbReference>
<evidence type="ECO:0000256" key="2">
    <source>
        <dbReference type="ARBA" id="ARBA00011245"/>
    </source>
</evidence>
<dbReference type="Pfam" id="PF08240">
    <property type="entry name" value="ADH_N"/>
    <property type="match status" value="1"/>
</dbReference>
<dbReference type="Gene3D" id="3.90.180.10">
    <property type="entry name" value="Medium-chain alcohol dehydrogenases, catalytic domain"/>
    <property type="match status" value="1"/>
</dbReference>
<keyword evidence="3" id="KW-0560">Oxidoreductase</keyword>
<dbReference type="AlphaFoldDB" id="A0A9P8G6V8"/>
<comment type="similarity">
    <text evidence="1">Belongs to the zinc-containing alcohol dehydrogenase family.</text>
</comment>
<evidence type="ECO:0000256" key="1">
    <source>
        <dbReference type="ARBA" id="ARBA00008072"/>
    </source>
</evidence>
<comment type="caution">
    <text evidence="5">The sequence shown here is derived from an EMBL/GenBank/DDBJ whole genome shotgun (WGS) entry which is preliminary data.</text>
</comment>
<dbReference type="PANTHER" id="PTHR45348:SF2">
    <property type="entry name" value="ZINC-TYPE ALCOHOL DEHYDROGENASE-LIKE PROTEIN C2E1P3.01"/>
    <property type="match status" value="1"/>
</dbReference>
<evidence type="ECO:0000313" key="6">
    <source>
        <dbReference type="Proteomes" id="UP000767238"/>
    </source>
</evidence>
<dbReference type="InterPro" id="IPR047122">
    <property type="entry name" value="Trans-enoyl_RdTase-like"/>
</dbReference>
<proteinExistence type="inferred from homology"/>
<dbReference type="Gene3D" id="3.40.50.720">
    <property type="entry name" value="NAD(P)-binding Rossmann-like Domain"/>
    <property type="match status" value="1"/>
</dbReference>
<dbReference type="GO" id="GO:0016651">
    <property type="term" value="F:oxidoreductase activity, acting on NAD(P)H"/>
    <property type="evidence" value="ECO:0007669"/>
    <property type="project" value="InterPro"/>
</dbReference>
<feature type="domain" description="Alcohol dehydrogenase-like N-terminal" evidence="4">
    <location>
        <begin position="6"/>
        <end position="87"/>
    </location>
</feature>
<name>A0A9P8G6V8_AURME</name>
<dbReference type="InterPro" id="IPR011032">
    <property type="entry name" value="GroES-like_sf"/>
</dbReference>
<evidence type="ECO:0000259" key="4">
    <source>
        <dbReference type="Pfam" id="PF08240"/>
    </source>
</evidence>
<protein>
    <recommendedName>
        <fullName evidence="4">Alcohol dehydrogenase-like N-terminal domain-containing protein</fullName>
    </recommendedName>
</protein>
<organism evidence="5 6">
    <name type="scientific">Aureobasidium melanogenum</name>
    <name type="common">Aureobasidium pullulans var. melanogenum</name>
    <dbReference type="NCBI Taxonomy" id="46634"/>
    <lineage>
        <taxon>Eukaryota</taxon>
        <taxon>Fungi</taxon>
        <taxon>Dikarya</taxon>
        <taxon>Ascomycota</taxon>
        <taxon>Pezizomycotina</taxon>
        <taxon>Dothideomycetes</taxon>
        <taxon>Dothideomycetidae</taxon>
        <taxon>Dothideales</taxon>
        <taxon>Saccotheciaceae</taxon>
        <taxon>Aureobasidium</taxon>
    </lineage>
</organism>
<sequence>MPEIENYSFTINPIDWKVRDFGWLIRIWPMVFGCDIASVVMEVDSDVHQLNKGDRITGHTVSLVTNKAKNGSFQHLVAVEASKAARTPNSISFNEACMLLCFEQGYLGLKWLIREAGRNENKVVIYGASSSVGALATQLATVSNAYVVAITPC</sequence>
<dbReference type="InterPro" id="IPR013154">
    <property type="entry name" value="ADH-like_N"/>
</dbReference>
<reference evidence="5" key="2">
    <citation type="submission" date="2021-08" db="EMBL/GenBank/DDBJ databases">
        <authorList>
            <person name="Gostincar C."/>
            <person name="Sun X."/>
            <person name="Song Z."/>
            <person name="Gunde-Cimerman N."/>
        </authorList>
    </citation>
    <scope>NUCLEOTIDE SEQUENCE</scope>
    <source>
        <strain evidence="5">EXF-8016</strain>
    </source>
</reference>
<dbReference type="Proteomes" id="UP000767238">
    <property type="component" value="Unassembled WGS sequence"/>
</dbReference>
<feature type="non-terminal residue" evidence="5">
    <location>
        <position position="1"/>
    </location>
</feature>
<comment type="subunit">
    <text evidence="2">Monomer.</text>
</comment>
<accession>A0A9P8G6V8</accession>
<gene>
    <name evidence="5" type="ORF">KCV03_g9972</name>
</gene>
<evidence type="ECO:0000256" key="3">
    <source>
        <dbReference type="ARBA" id="ARBA00023002"/>
    </source>
</evidence>
<dbReference type="SUPFAM" id="SSF50129">
    <property type="entry name" value="GroES-like"/>
    <property type="match status" value="1"/>
</dbReference>